<keyword evidence="3" id="KW-1185">Reference proteome</keyword>
<protein>
    <submittedName>
        <fullName evidence="2">Uncharacterized protein</fullName>
    </submittedName>
</protein>
<evidence type="ECO:0000313" key="3">
    <source>
        <dbReference type="Proteomes" id="UP000321617"/>
    </source>
</evidence>
<reference evidence="2 3" key="1">
    <citation type="journal article" date="2013" name="Stand. Genomic Sci.">
        <title>Genomic Encyclopedia of Type Strains, Phase I: The one thousand microbial genomes (KMG-I) project.</title>
        <authorList>
            <person name="Kyrpides N.C."/>
            <person name="Woyke T."/>
            <person name="Eisen J.A."/>
            <person name="Garrity G."/>
            <person name="Lilburn T.G."/>
            <person name="Beck B.J."/>
            <person name="Whitman W.B."/>
            <person name="Hugenholtz P."/>
            <person name="Klenk H.P."/>
        </authorList>
    </citation>
    <scope>NUCLEOTIDE SEQUENCE [LARGE SCALE GENOMIC DNA]</scope>
    <source>
        <strain evidence="2 3">DSM 45044</strain>
    </source>
</reference>
<feature type="signal peptide" evidence="1">
    <location>
        <begin position="1"/>
        <end position="20"/>
    </location>
</feature>
<feature type="chain" id="PRO_5022246708" evidence="1">
    <location>
        <begin position="21"/>
        <end position="127"/>
    </location>
</feature>
<dbReference type="RefSeq" id="WP_147139072.1">
    <property type="nucleotide sequence ID" value="NZ_BAABIJ010000002.1"/>
</dbReference>
<dbReference type="PROSITE" id="PS51257">
    <property type="entry name" value="PROKAR_LIPOPROTEIN"/>
    <property type="match status" value="1"/>
</dbReference>
<accession>A0A562V2T0</accession>
<comment type="caution">
    <text evidence="2">The sequence shown here is derived from an EMBL/GenBank/DDBJ whole genome shotgun (WGS) entry which is preliminary data.</text>
</comment>
<name>A0A562V2T0_9ACTN</name>
<sequence>MTISLRRVLASTATAGVLGAALTGCSLFGGASLTCEDLKAQFDSYGYAADADLGSVDQADIEDLGAWMVDNGPSFEDKELGTAVTTAGEMLPPMIEAFKSGDQEAMAALGTDTSSFDTIDAKCGDVL</sequence>
<proteinExistence type="predicted"/>
<dbReference type="AlphaFoldDB" id="A0A562V2T0"/>
<dbReference type="EMBL" id="VLLL01000006">
    <property type="protein sequence ID" value="TWJ12168.1"/>
    <property type="molecule type" value="Genomic_DNA"/>
</dbReference>
<evidence type="ECO:0000256" key="1">
    <source>
        <dbReference type="SAM" id="SignalP"/>
    </source>
</evidence>
<dbReference type="Proteomes" id="UP000321617">
    <property type="component" value="Unassembled WGS sequence"/>
</dbReference>
<evidence type="ECO:0000313" key="2">
    <source>
        <dbReference type="EMBL" id="TWJ12168.1"/>
    </source>
</evidence>
<keyword evidence="1" id="KW-0732">Signal</keyword>
<organism evidence="2 3">
    <name type="scientific">Stackebrandtia albiflava</name>
    <dbReference type="NCBI Taxonomy" id="406432"/>
    <lineage>
        <taxon>Bacteria</taxon>
        <taxon>Bacillati</taxon>
        <taxon>Actinomycetota</taxon>
        <taxon>Actinomycetes</taxon>
        <taxon>Glycomycetales</taxon>
        <taxon>Glycomycetaceae</taxon>
        <taxon>Stackebrandtia</taxon>
    </lineage>
</organism>
<gene>
    <name evidence="2" type="ORF">LX16_2923</name>
</gene>